<proteinExistence type="predicted"/>
<keyword evidence="2" id="KW-1185">Reference proteome</keyword>
<dbReference type="AlphaFoldDB" id="A0A498Q0E7"/>
<dbReference type="EMBL" id="UPHP01000057">
    <property type="protein sequence ID" value="VBA38424.1"/>
    <property type="molecule type" value="Genomic_DNA"/>
</dbReference>
<reference evidence="1 2" key="1">
    <citation type="submission" date="2018-09" db="EMBL/GenBank/DDBJ databases">
        <authorList>
            <person name="Tagini F."/>
        </authorList>
    </citation>
    <scope>NUCLEOTIDE SEQUENCE [LARGE SCALE GENOMIC DNA]</scope>
    <source>
        <strain evidence="1 2">MK136</strain>
    </source>
</reference>
<accession>A0A498Q0E7</accession>
<gene>
    <name evidence="1" type="ORF">LAUMK136_02463</name>
</gene>
<evidence type="ECO:0000313" key="1">
    <source>
        <dbReference type="EMBL" id="VBA38424.1"/>
    </source>
</evidence>
<evidence type="ECO:0000313" key="2">
    <source>
        <dbReference type="Proteomes" id="UP000273307"/>
    </source>
</evidence>
<sequence>MVLVSGARLCGQRWLARGGPVRRLQHGSFAAFSFLAGSVLTQIVVGNPFDHLPSLPVRPGVVMILAVLLGSTAFDSYSSSPTWRNFSDRLTGSAHGAPETWCCRLGP</sequence>
<protein>
    <submittedName>
        <fullName evidence="1">Uncharacterized protein</fullName>
    </submittedName>
</protein>
<organism evidence="1 2">
    <name type="scientific">Mycobacterium attenuatum</name>
    <dbReference type="NCBI Taxonomy" id="2341086"/>
    <lineage>
        <taxon>Bacteria</taxon>
        <taxon>Bacillati</taxon>
        <taxon>Actinomycetota</taxon>
        <taxon>Actinomycetes</taxon>
        <taxon>Mycobacteriales</taxon>
        <taxon>Mycobacteriaceae</taxon>
        <taxon>Mycobacterium</taxon>
    </lineage>
</organism>
<name>A0A498Q0E7_9MYCO</name>
<dbReference type="Proteomes" id="UP000273307">
    <property type="component" value="Unassembled WGS sequence"/>
</dbReference>